<sequence>MIVEGAKLLVRKSINEHINPRKTTLPFGIADLGCSIGPNTFLAVHSIIEFVKLKYEESDVFSPEFQVYFNDQTTNDFNSLLKSLPLDREYYANATPGTFYARLFPSASLHVAHCSFSLHWLSRVPVEILDRDSTAYNKGKTHYVRAREEVVRAYANQHVVDFNKFLNARAREIVPGGLLLLVVPARPDGCRHSEAFLNVVFDALGGCLVDLARKGLIDEEKVDTFNWPIYIASPHELQDVMKQNGHFTIEKMESLPETEASDYEPRAASLSVRAVAEEQIRMHFGHEILDQVFELFLEKLRKNWVRFVSIPEFNLFVLLKRKQNKCPAIN</sequence>
<comment type="similarity">
    <text evidence="1">Belongs to the methyltransferase superfamily. Type-7 methyltransferase family.</text>
</comment>
<dbReference type="OrthoDB" id="1523883at2759"/>
<dbReference type="Proteomes" id="UP001153555">
    <property type="component" value="Unassembled WGS sequence"/>
</dbReference>
<gene>
    <name evidence="6" type="ORF">SHERM_04163</name>
</gene>
<dbReference type="GO" id="GO:0046872">
    <property type="term" value="F:metal ion binding"/>
    <property type="evidence" value="ECO:0007669"/>
    <property type="project" value="UniProtKB-KW"/>
</dbReference>
<evidence type="ECO:0000256" key="3">
    <source>
        <dbReference type="ARBA" id="ARBA00022679"/>
    </source>
</evidence>
<accession>A0A9N7RN46</accession>
<evidence type="ECO:0000313" key="7">
    <source>
        <dbReference type="Proteomes" id="UP001153555"/>
    </source>
</evidence>
<keyword evidence="4" id="KW-0479">Metal-binding</keyword>
<name>A0A9N7RN46_STRHE</name>
<dbReference type="InterPro" id="IPR029063">
    <property type="entry name" value="SAM-dependent_MTases_sf"/>
</dbReference>
<dbReference type="Pfam" id="PF03492">
    <property type="entry name" value="Methyltransf_7"/>
    <property type="match status" value="1"/>
</dbReference>
<dbReference type="GO" id="GO:0008168">
    <property type="term" value="F:methyltransferase activity"/>
    <property type="evidence" value="ECO:0007669"/>
    <property type="project" value="UniProtKB-KW"/>
</dbReference>
<dbReference type="Gene3D" id="1.10.1200.270">
    <property type="entry name" value="Methyltransferase, alpha-helical capping domain"/>
    <property type="match status" value="1"/>
</dbReference>
<protein>
    <submittedName>
        <fullName evidence="6">S-adenosyl-L-methionine-dependent methyltransferases superfamily protein</fullName>
    </submittedName>
</protein>
<evidence type="ECO:0000256" key="4">
    <source>
        <dbReference type="ARBA" id="ARBA00022723"/>
    </source>
</evidence>
<dbReference type="InterPro" id="IPR005299">
    <property type="entry name" value="MeTrfase_7"/>
</dbReference>
<keyword evidence="2 6" id="KW-0489">Methyltransferase</keyword>
<evidence type="ECO:0000256" key="1">
    <source>
        <dbReference type="ARBA" id="ARBA00007967"/>
    </source>
</evidence>
<organism evidence="6 7">
    <name type="scientific">Striga hermonthica</name>
    <name type="common">Purple witchweed</name>
    <name type="synonym">Buchnera hermonthica</name>
    <dbReference type="NCBI Taxonomy" id="68872"/>
    <lineage>
        <taxon>Eukaryota</taxon>
        <taxon>Viridiplantae</taxon>
        <taxon>Streptophyta</taxon>
        <taxon>Embryophyta</taxon>
        <taxon>Tracheophyta</taxon>
        <taxon>Spermatophyta</taxon>
        <taxon>Magnoliopsida</taxon>
        <taxon>eudicotyledons</taxon>
        <taxon>Gunneridae</taxon>
        <taxon>Pentapetalae</taxon>
        <taxon>asterids</taxon>
        <taxon>lamiids</taxon>
        <taxon>Lamiales</taxon>
        <taxon>Orobanchaceae</taxon>
        <taxon>Buchnereae</taxon>
        <taxon>Striga</taxon>
    </lineage>
</organism>
<keyword evidence="3" id="KW-0808">Transferase</keyword>
<proteinExistence type="inferred from homology"/>
<dbReference type="Gene3D" id="3.40.50.150">
    <property type="entry name" value="Vaccinia Virus protein VP39"/>
    <property type="match status" value="1"/>
</dbReference>
<comment type="caution">
    <text evidence="6">The sequence shown here is derived from an EMBL/GenBank/DDBJ whole genome shotgun (WGS) entry which is preliminary data.</text>
</comment>
<keyword evidence="5" id="KW-0460">Magnesium</keyword>
<evidence type="ECO:0000256" key="5">
    <source>
        <dbReference type="ARBA" id="ARBA00022842"/>
    </source>
</evidence>
<dbReference type="EMBL" id="CACSLK010030184">
    <property type="protein sequence ID" value="CAA0837165.1"/>
    <property type="molecule type" value="Genomic_DNA"/>
</dbReference>
<dbReference type="GO" id="GO:0032259">
    <property type="term" value="P:methylation"/>
    <property type="evidence" value="ECO:0007669"/>
    <property type="project" value="UniProtKB-KW"/>
</dbReference>
<evidence type="ECO:0000313" key="6">
    <source>
        <dbReference type="EMBL" id="CAA0837165.1"/>
    </source>
</evidence>
<keyword evidence="7" id="KW-1185">Reference proteome</keyword>
<dbReference type="SUPFAM" id="SSF53335">
    <property type="entry name" value="S-adenosyl-L-methionine-dependent methyltransferases"/>
    <property type="match status" value="1"/>
</dbReference>
<dbReference type="PANTHER" id="PTHR31009">
    <property type="entry name" value="S-ADENOSYL-L-METHIONINE:CARBOXYL METHYLTRANSFERASE FAMILY PROTEIN"/>
    <property type="match status" value="1"/>
</dbReference>
<dbReference type="InterPro" id="IPR042086">
    <property type="entry name" value="MeTrfase_capping"/>
</dbReference>
<dbReference type="AlphaFoldDB" id="A0A9N7RN46"/>
<evidence type="ECO:0000256" key="2">
    <source>
        <dbReference type="ARBA" id="ARBA00022603"/>
    </source>
</evidence>
<reference evidence="6" key="1">
    <citation type="submission" date="2019-12" db="EMBL/GenBank/DDBJ databases">
        <authorList>
            <person name="Scholes J."/>
        </authorList>
    </citation>
    <scope>NUCLEOTIDE SEQUENCE</scope>
</reference>